<keyword evidence="2" id="KW-0812">Transmembrane</keyword>
<feature type="transmembrane region" description="Helical" evidence="2">
    <location>
        <begin position="132"/>
        <end position="155"/>
    </location>
</feature>
<evidence type="ECO:0000313" key="4">
    <source>
        <dbReference type="Proteomes" id="UP001198565"/>
    </source>
</evidence>
<evidence type="ECO:0000256" key="1">
    <source>
        <dbReference type="SAM" id="MobiDB-lite"/>
    </source>
</evidence>
<accession>A0ABS7QKX7</accession>
<feature type="compositionally biased region" description="Polar residues" evidence="1">
    <location>
        <begin position="1"/>
        <end position="24"/>
    </location>
</feature>
<evidence type="ECO:0000256" key="2">
    <source>
        <dbReference type="SAM" id="Phobius"/>
    </source>
</evidence>
<gene>
    <name evidence="3" type="ORF">K7472_03075</name>
</gene>
<name>A0ABS7QKX7_9ACTN</name>
<evidence type="ECO:0000313" key="3">
    <source>
        <dbReference type="EMBL" id="MBY8883823.1"/>
    </source>
</evidence>
<reference evidence="3 4" key="1">
    <citation type="submission" date="2021-08" db="EMBL/GenBank/DDBJ databases">
        <title>Streptomyces sp. PTM05 isolated from lichen.</title>
        <authorList>
            <person name="Somphong A."/>
            <person name="Phongsopitanun W."/>
            <person name="Tanasupawat S."/>
        </authorList>
    </citation>
    <scope>NUCLEOTIDE SEQUENCE [LARGE SCALE GENOMIC DNA]</scope>
    <source>
        <strain evidence="3 4">Ptm05</strain>
    </source>
</reference>
<comment type="caution">
    <text evidence="3">The sequence shown here is derived from an EMBL/GenBank/DDBJ whole genome shotgun (WGS) entry which is preliminary data.</text>
</comment>
<keyword evidence="2" id="KW-0472">Membrane</keyword>
<dbReference type="Proteomes" id="UP001198565">
    <property type="component" value="Unassembled WGS sequence"/>
</dbReference>
<dbReference type="RefSeq" id="WP_222973647.1">
    <property type="nucleotide sequence ID" value="NZ_JAINVZ010000002.1"/>
</dbReference>
<feature type="region of interest" description="Disordered" evidence="1">
    <location>
        <begin position="161"/>
        <end position="210"/>
    </location>
</feature>
<sequence>MTDGPQQPNTPQETPGSPEQAQPPQGSPGAGEQPRRPNPRQPTLPFRADTSSPGYGYPPAQPPQGYGYPPAQPSGYGFPPADPAAPQQPAWSPPAVNLARSGFPQQPHGPGAEPDWSALAERTEAEGRRRKVLFAAGGVLAAALVAAIVATAVVVTGHHKHPVAAPDTAPSSPQPTPSFSDVTPPPPPDPLAILSDPKKDTAPLTPDGLFPGTRLVMDGRTYAKGATDSTAVCADYAAAGLGTVLSDEGCRKMLRATYERGGVAVTVGVAVFDTKAEADTAKTDFTGYVVPLSGAGVPAFCHATACHTSANSVGRYAYFTISGFTNGSAVTSTDTTARQAGDDIASFAFNRIVQRGRDEGQSEGG</sequence>
<keyword evidence="4" id="KW-1185">Reference proteome</keyword>
<proteinExistence type="predicted"/>
<protein>
    <submittedName>
        <fullName evidence="3">Uncharacterized protein</fullName>
    </submittedName>
</protein>
<dbReference type="EMBL" id="JAINVZ010000002">
    <property type="protein sequence ID" value="MBY8883823.1"/>
    <property type="molecule type" value="Genomic_DNA"/>
</dbReference>
<organism evidence="3 4">
    <name type="scientific">Streptantibioticus parmotrematis</name>
    <dbReference type="NCBI Taxonomy" id="2873249"/>
    <lineage>
        <taxon>Bacteria</taxon>
        <taxon>Bacillati</taxon>
        <taxon>Actinomycetota</taxon>
        <taxon>Actinomycetes</taxon>
        <taxon>Kitasatosporales</taxon>
        <taxon>Streptomycetaceae</taxon>
        <taxon>Streptantibioticus</taxon>
    </lineage>
</organism>
<feature type="region of interest" description="Disordered" evidence="1">
    <location>
        <begin position="1"/>
        <end position="115"/>
    </location>
</feature>
<feature type="compositionally biased region" description="Low complexity" evidence="1">
    <location>
        <begin position="51"/>
        <end position="95"/>
    </location>
</feature>
<keyword evidence="2" id="KW-1133">Transmembrane helix</keyword>